<dbReference type="InterPro" id="IPR000772">
    <property type="entry name" value="Ricin_B_lectin"/>
</dbReference>
<dbReference type="InterPro" id="IPR035992">
    <property type="entry name" value="Ricin_B-like_lectins"/>
</dbReference>
<dbReference type="GO" id="GO:0016798">
    <property type="term" value="F:hydrolase activity, acting on glycosyl bonds"/>
    <property type="evidence" value="ECO:0007669"/>
    <property type="project" value="UniProtKB-KW"/>
</dbReference>
<proteinExistence type="predicted"/>
<keyword evidence="1" id="KW-0378">Hydrolase</keyword>
<keyword evidence="1" id="KW-0326">Glycosidase</keyword>
<accession>A0A220S436</accession>
<dbReference type="KEGG" id="nei:BG910_11590"/>
<dbReference type="Pfam" id="PF00652">
    <property type="entry name" value="Ricin_B_lectin"/>
    <property type="match status" value="1"/>
</dbReference>
<name>A0A220S436_9NEIS</name>
<reference evidence="1 2" key="1">
    <citation type="submission" date="2017-06" db="EMBL/GenBank/DDBJ databases">
        <title>Neisseria chenwenguii sp. nov., isolated from the intestinal contents of Tibetan Plateau Pika in Yushu, Qinghai Province, China.</title>
        <authorList>
            <person name="Zhang G."/>
        </authorList>
    </citation>
    <scope>NUCLEOTIDE SEQUENCE [LARGE SCALE GENOMIC DNA]</scope>
    <source>
        <strain evidence="1 2">10023</strain>
    </source>
</reference>
<dbReference type="EMBL" id="CP022278">
    <property type="protein sequence ID" value="ASK28289.1"/>
    <property type="molecule type" value="Genomic_DNA"/>
</dbReference>
<protein>
    <submittedName>
        <fullName evidence="1">1,4-beta-xylanase</fullName>
    </submittedName>
</protein>
<dbReference type="SMART" id="SM00458">
    <property type="entry name" value="RICIN"/>
    <property type="match status" value="1"/>
</dbReference>
<organism evidence="1 2">
    <name type="scientific">Neisseria chenwenguii</name>
    <dbReference type="NCBI Taxonomy" id="1853278"/>
    <lineage>
        <taxon>Bacteria</taxon>
        <taxon>Pseudomonadati</taxon>
        <taxon>Pseudomonadota</taxon>
        <taxon>Betaproteobacteria</taxon>
        <taxon>Neisseriales</taxon>
        <taxon>Neisseriaceae</taxon>
        <taxon>Neisseria</taxon>
    </lineage>
</organism>
<dbReference type="CDD" id="cd00161">
    <property type="entry name" value="beta-trefoil_Ricin-like"/>
    <property type="match status" value="1"/>
</dbReference>
<dbReference type="PROSITE" id="PS51257">
    <property type="entry name" value="PROKAR_LIPOPROTEIN"/>
    <property type="match status" value="1"/>
</dbReference>
<keyword evidence="1" id="KW-0858">Xylan degradation</keyword>
<dbReference type="GO" id="GO:0045493">
    <property type="term" value="P:xylan catabolic process"/>
    <property type="evidence" value="ECO:0007669"/>
    <property type="project" value="UniProtKB-KW"/>
</dbReference>
<dbReference type="SUPFAM" id="SSF50370">
    <property type="entry name" value="Ricin B-like lectins"/>
    <property type="match status" value="1"/>
</dbReference>
<sequence length="170" mass="18505">MLEILNKQAIVAALLALSGLSGCVYLGEGGSDGERVTVQNIHIHPEPGLRREALLRTSDGLCLDKSGSEYRGIIAYPCHGKSNQRFSFYGDSIRIEGLCLDVAGENRQSGGKVIAYACHGKENQQWYRVGNTIRSRLNGGCLDAGKSGNRVGVYRCDGSRGQQFYSDARY</sequence>
<evidence type="ECO:0000313" key="1">
    <source>
        <dbReference type="EMBL" id="ASK28289.1"/>
    </source>
</evidence>
<keyword evidence="2" id="KW-1185">Reference proteome</keyword>
<keyword evidence="1" id="KW-0119">Carbohydrate metabolism</keyword>
<dbReference type="RefSeq" id="WP_089036979.1">
    <property type="nucleotide sequence ID" value="NZ_CP022278.1"/>
</dbReference>
<evidence type="ECO:0000313" key="2">
    <source>
        <dbReference type="Proteomes" id="UP000198238"/>
    </source>
</evidence>
<dbReference type="AlphaFoldDB" id="A0A220S436"/>
<dbReference type="PROSITE" id="PS50231">
    <property type="entry name" value="RICIN_B_LECTIN"/>
    <property type="match status" value="1"/>
</dbReference>
<dbReference type="OrthoDB" id="8673369at2"/>
<dbReference type="Proteomes" id="UP000198238">
    <property type="component" value="Chromosome"/>
</dbReference>
<dbReference type="Gene3D" id="2.80.10.50">
    <property type="match status" value="1"/>
</dbReference>
<keyword evidence="1" id="KW-0624">Polysaccharide degradation</keyword>
<gene>
    <name evidence="1" type="ORF">BG910_11590</name>
</gene>